<dbReference type="InterPro" id="IPR012677">
    <property type="entry name" value="Nucleotide-bd_a/b_plait_sf"/>
</dbReference>
<dbReference type="InterPro" id="IPR000504">
    <property type="entry name" value="RRM_dom"/>
</dbReference>
<evidence type="ECO:0000313" key="3">
    <source>
        <dbReference type="EMBL" id="GMH16366.1"/>
    </source>
</evidence>
<sequence>MHAQSEKTSLHGAMLIGYLPPYNRYGYQSLGNYSFVPCCLPPVQNQPTFHNMLPSINQGHRLQGVRPDLMPSVVRSFGLPSSSYVGSTSTYPGVQYTTAYPGGMMSSKPLNGSPGSVHSTVRNSPSRPSSEANSSSKTQVEGPLGTNLFIYHIPQEFGDQRLENAFQQFSRVLNAKVFVDKATGVSKCFRYVSIGGLSVS</sequence>
<feature type="compositionally biased region" description="Polar residues" evidence="1">
    <location>
        <begin position="108"/>
        <end position="121"/>
    </location>
</feature>
<keyword evidence="4" id="KW-1185">Reference proteome</keyword>
<gene>
    <name evidence="3" type="ORF">Nepgr_018207</name>
</gene>
<organism evidence="3 4">
    <name type="scientific">Nepenthes gracilis</name>
    <name type="common">Slender pitcher plant</name>
    <dbReference type="NCBI Taxonomy" id="150966"/>
    <lineage>
        <taxon>Eukaryota</taxon>
        <taxon>Viridiplantae</taxon>
        <taxon>Streptophyta</taxon>
        <taxon>Embryophyta</taxon>
        <taxon>Tracheophyta</taxon>
        <taxon>Spermatophyta</taxon>
        <taxon>Magnoliopsida</taxon>
        <taxon>eudicotyledons</taxon>
        <taxon>Gunneridae</taxon>
        <taxon>Pentapetalae</taxon>
        <taxon>Caryophyllales</taxon>
        <taxon>Nepenthaceae</taxon>
        <taxon>Nepenthes</taxon>
    </lineage>
</organism>
<dbReference type="SUPFAM" id="SSF54928">
    <property type="entry name" value="RNA-binding domain, RBD"/>
    <property type="match status" value="1"/>
</dbReference>
<protein>
    <recommendedName>
        <fullName evidence="2">RRM domain-containing protein</fullName>
    </recommendedName>
</protein>
<reference evidence="3" key="1">
    <citation type="submission" date="2023-05" db="EMBL/GenBank/DDBJ databases">
        <title>Nepenthes gracilis genome sequencing.</title>
        <authorList>
            <person name="Fukushima K."/>
        </authorList>
    </citation>
    <scope>NUCLEOTIDE SEQUENCE</scope>
    <source>
        <strain evidence="3">SING2019-196</strain>
    </source>
</reference>
<feature type="compositionally biased region" description="Low complexity" evidence="1">
    <location>
        <begin position="122"/>
        <end position="136"/>
    </location>
</feature>
<proteinExistence type="predicted"/>
<feature type="domain" description="RRM" evidence="2">
    <location>
        <begin position="148"/>
        <end position="192"/>
    </location>
</feature>
<accession>A0AAD3XU35</accession>
<evidence type="ECO:0000259" key="2">
    <source>
        <dbReference type="Pfam" id="PF00076"/>
    </source>
</evidence>
<evidence type="ECO:0000313" key="4">
    <source>
        <dbReference type="Proteomes" id="UP001279734"/>
    </source>
</evidence>
<dbReference type="Proteomes" id="UP001279734">
    <property type="component" value="Unassembled WGS sequence"/>
</dbReference>
<dbReference type="EMBL" id="BSYO01000016">
    <property type="protein sequence ID" value="GMH16366.1"/>
    <property type="molecule type" value="Genomic_DNA"/>
</dbReference>
<dbReference type="GO" id="GO:0003723">
    <property type="term" value="F:RNA binding"/>
    <property type="evidence" value="ECO:0007669"/>
    <property type="project" value="InterPro"/>
</dbReference>
<dbReference type="Pfam" id="PF00076">
    <property type="entry name" value="RRM_1"/>
    <property type="match status" value="1"/>
</dbReference>
<feature type="region of interest" description="Disordered" evidence="1">
    <location>
        <begin position="105"/>
        <end position="141"/>
    </location>
</feature>
<dbReference type="InterPro" id="IPR035979">
    <property type="entry name" value="RBD_domain_sf"/>
</dbReference>
<dbReference type="AlphaFoldDB" id="A0AAD3XU35"/>
<name>A0AAD3XU35_NEPGR</name>
<dbReference type="Gene3D" id="3.30.70.330">
    <property type="match status" value="1"/>
</dbReference>
<evidence type="ECO:0000256" key="1">
    <source>
        <dbReference type="SAM" id="MobiDB-lite"/>
    </source>
</evidence>
<comment type="caution">
    <text evidence="3">The sequence shown here is derived from an EMBL/GenBank/DDBJ whole genome shotgun (WGS) entry which is preliminary data.</text>
</comment>